<accession>A0A5R9GFH6</accession>
<dbReference type="PANTHER" id="PTHR32309:SF13">
    <property type="entry name" value="FERRIC ENTEROBACTIN TRANSPORT PROTEIN FEPE"/>
    <property type="match status" value="1"/>
</dbReference>
<proteinExistence type="inferred from homology"/>
<keyword evidence="10" id="KW-1185">Reference proteome</keyword>
<protein>
    <submittedName>
        <fullName evidence="9">Lipopolysaccharide biosynthesis protein</fullName>
    </submittedName>
</protein>
<dbReference type="AlphaFoldDB" id="A0A5R9GFH6"/>
<comment type="caution">
    <text evidence="9">The sequence shown here is derived from an EMBL/GenBank/DDBJ whole genome shotgun (WGS) entry which is preliminary data.</text>
</comment>
<evidence type="ECO:0000259" key="8">
    <source>
        <dbReference type="Pfam" id="PF02706"/>
    </source>
</evidence>
<dbReference type="PANTHER" id="PTHR32309">
    <property type="entry name" value="TYROSINE-PROTEIN KINASE"/>
    <property type="match status" value="1"/>
</dbReference>
<gene>
    <name evidence="9" type="ORF">FE782_11530</name>
</gene>
<reference evidence="9 10" key="1">
    <citation type="submission" date="2019-05" db="EMBL/GenBank/DDBJ databases">
        <authorList>
            <person name="Narsing Rao M.P."/>
            <person name="Li W.J."/>
        </authorList>
    </citation>
    <scope>NUCLEOTIDE SEQUENCE [LARGE SCALE GENOMIC DNA]</scope>
    <source>
        <strain evidence="9 10">SYSU_K30003</strain>
    </source>
</reference>
<evidence type="ECO:0000256" key="6">
    <source>
        <dbReference type="ARBA" id="ARBA00023136"/>
    </source>
</evidence>
<evidence type="ECO:0000313" key="9">
    <source>
        <dbReference type="EMBL" id="TLS52004.1"/>
    </source>
</evidence>
<sequence>MELELELKDYVKIVRKRLWLILTVVVLASIAAGVVSMYVLKPVYEASTKLIVNQSNEAATGMQQLDLNAVNLNLRLIDTYKEIIKTPAIMDKVMSEHPKFGLTAGELSDKVRVSSVNNTQVMTLVVEDGSYERAAAIVNAISIVFQREIPSIMNVDNVSILNEAPSNASPSPVKPNVKLNIAIAFVVSLMVMLGIAFLLEYLDDTIKTERDVETVIGLPTLTAIAKTTDEDFTHGAKSSKRKVTDKRAVLEQ</sequence>
<evidence type="ECO:0000256" key="4">
    <source>
        <dbReference type="ARBA" id="ARBA00022692"/>
    </source>
</evidence>
<feature type="transmembrane region" description="Helical" evidence="7">
    <location>
        <begin position="181"/>
        <end position="202"/>
    </location>
</feature>
<evidence type="ECO:0000256" key="7">
    <source>
        <dbReference type="SAM" id="Phobius"/>
    </source>
</evidence>
<dbReference type="InterPro" id="IPR003856">
    <property type="entry name" value="LPS_length_determ_N"/>
</dbReference>
<dbReference type="GO" id="GO:0004713">
    <property type="term" value="F:protein tyrosine kinase activity"/>
    <property type="evidence" value="ECO:0007669"/>
    <property type="project" value="TreeGrafter"/>
</dbReference>
<organism evidence="9 10">
    <name type="scientific">Paenibacillus antri</name>
    <dbReference type="NCBI Taxonomy" id="2582848"/>
    <lineage>
        <taxon>Bacteria</taxon>
        <taxon>Bacillati</taxon>
        <taxon>Bacillota</taxon>
        <taxon>Bacilli</taxon>
        <taxon>Bacillales</taxon>
        <taxon>Paenibacillaceae</taxon>
        <taxon>Paenibacillus</taxon>
    </lineage>
</organism>
<comment type="similarity">
    <text evidence="2">Belongs to the CpsC/CapA family.</text>
</comment>
<evidence type="ECO:0000256" key="1">
    <source>
        <dbReference type="ARBA" id="ARBA00004651"/>
    </source>
</evidence>
<feature type="domain" description="Polysaccharide chain length determinant N-terminal" evidence="8">
    <location>
        <begin position="4"/>
        <end position="96"/>
    </location>
</feature>
<dbReference type="EMBL" id="VCIW01000006">
    <property type="protein sequence ID" value="TLS52004.1"/>
    <property type="molecule type" value="Genomic_DNA"/>
</dbReference>
<dbReference type="InterPro" id="IPR050445">
    <property type="entry name" value="Bact_polysacc_biosynth/exp"/>
</dbReference>
<name>A0A5R9GFH6_9BACL</name>
<dbReference type="GO" id="GO:0005886">
    <property type="term" value="C:plasma membrane"/>
    <property type="evidence" value="ECO:0007669"/>
    <property type="project" value="UniProtKB-SubCell"/>
</dbReference>
<evidence type="ECO:0000256" key="5">
    <source>
        <dbReference type="ARBA" id="ARBA00022989"/>
    </source>
</evidence>
<keyword evidence="3" id="KW-1003">Cell membrane</keyword>
<keyword evidence="4 7" id="KW-0812">Transmembrane</keyword>
<keyword evidence="6 7" id="KW-0472">Membrane</keyword>
<evidence type="ECO:0000313" key="10">
    <source>
        <dbReference type="Proteomes" id="UP000309676"/>
    </source>
</evidence>
<dbReference type="Proteomes" id="UP000309676">
    <property type="component" value="Unassembled WGS sequence"/>
</dbReference>
<comment type="subcellular location">
    <subcellularLocation>
        <location evidence="1">Cell membrane</location>
        <topology evidence="1">Multi-pass membrane protein</topology>
    </subcellularLocation>
</comment>
<dbReference type="RefSeq" id="WP_138194248.1">
    <property type="nucleotide sequence ID" value="NZ_VCIW01000006.1"/>
</dbReference>
<evidence type="ECO:0000256" key="3">
    <source>
        <dbReference type="ARBA" id="ARBA00022475"/>
    </source>
</evidence>
<dbReference type="OrthoDB" id="2360475at2"/>
<feature type="transmembrane region" description="Helical" evidence="7">
    <location>
        <begin position="18"/>
        <end position="40"/>
    </location>
</feature>
<keyword evidence="5 7" id="KW-1133">Transmembrane helix</keyword>
<evidence type="ECO:0000256" key="2">
    <source>
        <dbReference type="ARBA" id="ARBA00006683"/>
    </source>
</evidence>
<dbReference type="Pfam" id="PF02706">
    <property type="entry name" value="Wzz"/>
    <property type="match status" value="1"/>
</dbReference>